<feature type="compositionally biased region" description="Low complexity" evidence="1">
    <location>
        <begin position="916"/>
        <end position="928"/>
    </location>
</feature>
<feature type="region of interest" description="Disordered" evidence="1">
    <location>
        <begin position="906"/>
        <end position="928"/>
    </location>
</feature>
<feature type="compositionally biased region" description="Polar residues" evidence="1">
    <location>
        <begin position="600"/>
        <end position="616"/>
    </location>
</feature>
<evidence type="ECO:0000313" key="2">
    <source>
        <dbReference type="EMBL" id="KPA75416.1"/>
    </source>
</evidence>
<dbReference type="InterPro" id="IPR051425">
    <property type="entry name" value="Formin_Homology"/>
</dbReference>
<dbReference type="GeneID" id="26908969"/>
<dbReference type="EMBL" id="LGTL01000025">
    <property type="protein sequence ID" value="KPA75416.1"/>
    <property type="molecule type" value="Genomic_DNA"/>
</dbReference>
<feature type="compositionally biased region" description="Basic residues" evidence="1">
    <location>
        <begin position="440"/>
        <end position="452"/>
    </location>
</feature>
<proteinExistence type="predicted"/>
<sequence>MKCTLNVMCGKERSQRSRELTEKLTSRDQLVAFLKSQDLRLEAGDFDFTVSLDGVDDARQLKTDADVRLFLAQARTLGDRATFHIRLPSDSVAQPDAESCIPAEYAVDLELATLQIYGPAAAAASAAASVASAASSAPSSPSHGAVYQEKMFVVPTRFVLDGLIRAVKDTLNASTLKKNSLLTLYAMSSQDDVEGVALMDDTAALDFLHRQAKRREPARLTYSVAAAPSPSARHVSPPPSPSPPQQQQQQQQQHKHQNEATASTSKPSSPPPPVDGVAPRASRKTSAKLPPLHGSEVHAPATTPTQPSNSSPHPPRVSPAPAETPDTQRSSTHISFPSSPASTPYRAFLREPTVPTSTAEVQVEVRLEDSQTFQTFTFSYLRTEVQLCRRFLAECSALFAATTGTPVLTLSNDPSAVIDGDGVLRELLALAREAQQPLRTRLRFRSPSKPHPSRANDKTAALPQCAAPVKDASNRAALKPTPGSGADVNVGTAPHQLNSKSKSSNTGGNASSSVKSPSAPSQPRLPRLSVGGGDSTSAAAGGEGSAKKQISASSRTRNTASSPHPPKKEATSAATIAQASSKSSAAAPAGMEDEGGPSPVMSTTPGPSHCSTPIPSSSTRQHPCFCEVDSCSGSSSTELYRFQATIRWGTAQRMARCRVRADHLYDDVCRGVADGFADHLTQSAAPTPALTMALVHMKAGVAESLPLTETTLIKDLPTDLCVESAELRVTSPALPASLPTPPGESPNDTALPAGDAALRFIAAAAVRQLESVSLPLTTTEVHTLARSLLGDTATAEPFKTFLAHLHTPSTQDLLPSPADRERDGAAAAALLGWLQRVLADLPLPPPQTQMVLQDIASSLLCADLCNADYTLLHFFTEAAAAFGHQPTEVTSAALRSLFQLAEHTAAGKDKPVGEESTTSANAATPTTGSEWKAAFDKAPSIVLDVLAAARIDGVLTTAPAHETRESPLGERVWREAFRKAQLQFCKTMAPTELETYFRGEKVRGATEDEQLCRAVLLSCMGALLAPASFSGDYGTWLVNQFCGRVGAMLYTRMGAFDGRTELSLPALTVLSWSVLNPRLLARITSAAQRALLEQLVGWVRVAAAHACYVRQLPFPLCPLHGVHASLPSPLSREFMPPPPPSDAGGVPEGTKVERALSRPTMAADRKAADDAPAAPLTPSPPLTPSLTGGHPASRKTPNRKVQYVYKYNFNALHRPRYSGN</sequence>
<feature type="region of interest" description="Disordered" evidence="1">
    <location>
        <begin position="226"/>
        <end position="345"/>
    </location>
</feature>
<dbReference type="RefSeq" id="XP_015653855.1">
    <property type="nucleotide sequence ID" value="XM_015807773.1"/>
</dbReference>
<dbReference type="PANTHER" id="PTHR45725:SF18">
    <property type="entry name" value="ORC1-LIKE AAA ATPASE DOMAIN-CONTAINING PROTEIN"/>
    <property type="match status" value="1"/>
</dbReference>
<dbReference type="OMA" id="FQVSARW"/>
<name>A0A0M9FT98_LEPPY</name>
<feature type="region of interest" description="Disordered" evidence="1">
    <location>
        <begin position="1130"/>
        <end position="1149"/>
    </location>
</feature>
<feature type="region of interest" description="Disordered" evidence="1">
    <location>
        <begin position="439"/>
        <end position="463"/>
    </location>
</feature>
<keyword evidence="3" id="KW-1185">Reference proteome</keyword>
<dbReference type="PANTHER" id="PTHR45725">
    <property type="entry name" value="FORMIN HOMOLOGY 2 FAMILY MEMBER"/>
    <property type="match status" value="1"/>
</dbReference>
<feature type="compositionally biased region" description="Polar residues" evidence="1">
    <location>
        <begin position="325"/>
        <end position="342"/>
    </location>
</feature>
<reference evidence="2 3" key="1">
    <citation type="submission" date="2015-07" db="EMBL/GenBank/DDBJ databases">
        <title>High-quality genome of monoxenous trypanosomatid Leptomonas pyrrhocoris.</title>
        <authorList>
            <person name="Flegontov P."/>
            <person name="Butenko A."/>
            <person name="Firsov S."/>
            <person name="Vlcek C."/>
            <person name="Logacheva M.D."/>
            <person name="Field M."/>
            <person name="Filatov D."/>
            <person name="Flegontova O."/>
            <person name="Gerasimov E."/>
            <person name="Jackson A.P."/>
            <person name="Kelly S."/>
            <person name="Opperdoes F."/>
            <person name="O'Reilly A."/>
            <person name="Votypka J."/>
            <person name="Yurchenko V."/>
            <person name="Lukes J."/>
        </authorList>
    </citation>
    <scope>NUCLEOTIDE SEQUENCE [LARGE SCALE GENOMIC DNA]</scope>
    <source>
        <strain evidence="2">H10</strain>
    </source>
</reference>
<dbReference type="AlphaFoldDB" id="A0A0M9FT98"/>
<dbReference type="Proteomes" id="UP000037923">
    <property type="component" value="Unassembled WGS sequence"/>
</dbReference>
<feature type="compositionally biased region" description="Low complexity" evidence="1">
    <location>
        <begin position="571"/>
        <end position="589"/>
    </location>
</feature>
<dbReference type="OrthoDB" id="273742at2759"/>
<accession>A0A0M9FT98</accession>
<feature type="region of interest" description="Disordered" evidence="1">
    <location>
        <begin position="1158"/>
        <end position="1200"/>
    </location>
</feature>
<feature type="compositionally biased region" description="Polar residues" evidence="1">
    <location>
        <begin position="302"/>
        <end position="311"/>
    </location>
</feature>
<comment type="caution">
    <text evidence="2">The sequence shown here is derived from an EMBL/GenBank/DDBJ whole genome shotgun (WGS) entry which is preliminary data.</text>
</comment>
<feature type="region of interest" description="Disordered" evidence="1">
    <location>
        <begin position="475"/>
        <end position="616"/>
    </location>
</feature>
<dbReference type="VEuPathDB" id="TriTrypDB:LpyrH10_25_1830"/>
<organism evidence="2 3">
    <name type="scientific">Leptomonas pyrrhocoris</name>
    <name type="common">Firebug parasite</name>
    <dbReference type="NCBI Taxonomy" id="157538"/>
    <lineage>
        <taxon>Eukaryota</taxon>
        <taxon>Discoba</taxon>
        <taxon>Euglenozoa</taxon>
        <taxon>Kinetoplastea</taxon>
        <taxon>Metakinetoplastina</taxon>
        <taxon>Trypanosomatida</taxon>
        <taxon>Trypanosomatidae</taxon>
        <taxon>Leishmaniinae</taxon>
        <taxon>Leptomonas</taxon>
    </lineage>
</organism>
<gene>
    <name evidence="2" type="ORF">ABB37_08685</name>
</gene>
<feature type="compositionally biased region" description="Low complexity" evidence="1">
    <location>
        <begin position="551"/>
        <end position="562"/>
    </location>
</feature>
<feature type="compositionally biased region" description="Low complexity" evidence="1">
    <location>
        <begin position="498"/>
        <end position="521"/>
    </location>
</feature>
<protein>
    <submittedName>
        <fullName evidence="2">Uncharacterized protein</fullName>
    </submittedName>
</protein>
<evidence type="ECO:0000313" key="3">
    <source>
        <dbReference type="Proteomes" id="UP000037923"/>
    </source>
</evidence>
<evidence type="ECO:0000256" key="1">
    <source>
        <dbReference type="SAM" id="MobiDB-lite"/>
    </source>
</evidence>